<reference evidence="3 4" key="1">
    <citation type="submission" date="2019-07" db="EMBL/GenBank/DDBJ databases">
        <title>Whole genome shotgun sequence of Agrococcus baldri NBRC 103055.</title>
        <authorList>
            <person name="Hosoyama A."/>
            <person name="Uohara A."/>
            <person name="Ohji S."/>
            <person name="Ichikawa N."/>
        </authorList>
    </citation>
    <scope>NUCLEOTIDE SEQUENCE [LARGE SCALE GENOMIC DNA]</scope>
    <source>
        <strain evidence="3 4">NBRC 103055</strain>
    </source>
</reference>
<evidence type="ECO:0000256" key="1">
    <source>
        <dbReference type="ARBA" id="ARBA00022801"/>
    </source>
</evidence>
<evidence type="ECO:0000313" key="3">
    <source>
        <dbReference type="EMBL" id="GEK81673.1"/>
    </source>
</evidence>
<evidence type="ECO:0000259" key="2">
    <source>
        <dbReference type="Pfam" id="PF07859"/>
    </source>
</evidence>
<dbReference type="GO" id="GO:0016787">
    <property type="term" value="F:hydrolase activity"/>
    <property type="evidence" value="ECO:0007669"/>
    <property type="project" value="UniProtKB-KW"/>
</dbReference>
<dbReference type="EMBL" id="BJUU01000039">
    <property type="protein sequence ID" value="GEK81673.1"/>
    <property type="molecule type" value="Genomic_DNA"/>
</dbReference>
<dbReference type="InterPro" id="IPR013094">
    <property type="entry name" value="AB_hydrolase_3"/>
</dbReference>
<dbReference type="InterPro" id="IPR050300">
    <property type="entry name" value="GDXG_lipolytic_enzyme"/>
</dbReference>
<keyword evidence="4" id="KW-1185">Reference proteome</keyword>
<keyword evidence="1" id="KW-0378">Hydrolase</keyword>
<dbReference type="PANTHER" id="PTHR48081:SF8">
    <property type="entry name" value="ALPHA_BETA HYDROLASE FOLD-3 DOMAIN-CONTAINING PROTEIN-RELATED"/>
    <property type="match status" value="1"/>
</dbReference>
<feature type="domain" description="Alpha/beta hydrolase fold-3" evidence="2">
    <location>
        <begin position="75"/>
        <end position="277"/>
    </location>
</feature>
<organism evidence="3 4">
    <name type="scientific">Agrococcus baldri</name>
    <dbReference type="NCBI Taxonomy" id="153730"/>
    <lineage>
        <taxon>Bacteria</taxon>
        <taxon>Bacillati</taxon>
        <taxon>Actinomycetota</taxon>
        <taxon>Actinomycetes</taxon>
        <taxon>Micrococcales</taxon>
        <taxon>Microbacteriaceae</taxon>
        <taxon>Agrococcus</taxon>
    </lineage>
</organism>
<evidence type="ECO:0000313" key="4">
    <source>
        <dbReference type="Proteomes" id="UP000321749"/>
    </source>
</evidence>
<protein>
    <submittedName>
        <fullName evidence="3">Esterase</fullName>
    </submittedName>
</protein>
<name>A0AA87UT90_9MICO</name>
<gene>
    <name evidence="3" type="primary">aes</name>
    <name evidence="3" type="ORF">ABA31_30240</name>
</gene>
<dbReference type="Proteomes" id="UP000321749">
    <property type="component" value="Unassembled WGS sequence"/>
</dbReference>
<dbReference type="SUPFAM" id="SSF53474">
    <property type="entry name" value="alpha/beta-Hydrolases"/>
    <property type="match status" value="1"/>
</dbReference>
<dbReference type="InterPro" id="IPR029058">
    <property type="entry name" value="AB_hydrolase_fold"/>
</dbReference>
<dbReference type="Pfam" id="PF07859">
    <property type="entry name" value="Abhydrolase_3"/>
    <property type="match status" value="1"/>
</dbReference>
<dbReference type="RefSeq" id="WP_186808307.1">
    <property type="nucleotide sequence ID" value="NZ_BJUU01000039.1"/>
</dbReference>
<dbReference type="PANTHER" id="PTHR48081">
    <property type="entry name" value="AB HYDROLASE SUPERFAMILY PROTEIN C4A8.06C"/>
    <property type="match status" value="1"/>
</dbReference>
<dbReference type="AlphaFoldDB" id="A0AA87UT90"/>
<comment type="caution">
    <text evidence="3">The sequence shown here is derived from an EMBL/GenBank/DDBJ whole genome shotgun (WGS) entry which is preliminary data.</text>
</comment>
<dbReference type="Gene3D" id="3.40.50.1820">
    <property type="entry name" value="alpha/beta hydrolase"/>
    <property type="match status" value="1"/>
</dbReference>
<accession>A0AA87UT90</accession>
<proteinExistence type="predicted"/>
<sequence length="307" mass="33463">MDFDFDAELKDAAARFPARDLNDLEAARTPRRSFDEGESSAVQVTDVSIPRAQGDPLRLRMFQPWRRSSNASSAIIQFHAGGFVLGTIAQDHARNLQIAEETGAAVIAVDYRLAPEHPFPAALDDAVTALDWVANSECFDPRRIALAGRSAGGGLAAALALHTRDHVGTPIAFQLLSQPQLDHRMSTSSMRRFTDTPMWTASAAALSWRHYLRALSPESVPPYASPSLASDLAGLPPAYVSAMEFDPLRDEAVDYARRLQEAGVRVELHVFPGTFHGSSSLIDAEISRRERAEEIAVLRAALLTPAH</sequence>